<evidence type="ECO:0000313" key="2">
    <source>
        <dbReference type="EMBL" id="KAL0435390.1"/>
    </source>
</evidence>
<sequence>MSTITSSRRPMRSSIARFGGGGGGGADIDAYVQLEKWASKLRPNTRSLFLPRLQSTTSAARSSPPMPPIRQGNVVTPAVGPHYTSSYHHKAHHPGYKLKQKVGPTA</sequence>
<organism evidence="2">
    <name type="scientific">Sesamum radiatum</name>
    <name type="common">Black benniseed</name>
    <dbReference type="NCBI Taxonomy" id="300843"/>
    <lineage>
        <taxon>Eukaryota</taxon>
        <taxon>Viridiplantae</taxon>
        <taxon>Streptophyta</taxon>
        <taxon>Embryophyta</taxon>
        <taxon>Tracheophyta</taxon>
        <taxon>Spermatophyta</taxon>
        <taxon>Magnoliopsida</taxon>
        <taxon>eudicotyledons</taxon>
        <taxon>Gunneridae</taxon>
        <taxon>Pentapetalae</taxon>
        <taxon>asterids</taxon>
        <taxon>lamiids</taxon>
        <taxon>Lamiales</taxon>
        <taxon>Pedaliaceae</taxon>
        <taxon>Sesamum</taxon>
    </lineage>
</organism>
<feature type="compositionally biased region" description="Polar residues" evidence="1">
    <location>
        <begin position="49"/>
        <end position="61"/>
    </location>
</feature>
<name>A0AAW2W5G5_SESRA</name>
<reference evidence="2" key="1">
    <citation type="submission" date="2020-06" db="EMBL/GenBank/DDBJ databases">
        <authorList>
            <person name="Li T."/>
            <person name="Hu X."/>
            <person name="Zhang T."/>
            <person name="Song X."/>
            <person name="Zhang H."/>
            <person name="Dai N."/>
            <person name="Sheng W."/>
            <person name="Hou X."/>
            <person name="Wei L."/>
        </authorList>
    </citation>
    <scope>NUCLEOTIDE SEQUENCE</scope>
    <source>
        <strain evidence="2">G02</strain>
        <tissue evidence="2">Leaf</tissue>
    </source>
</reference>
<dbReference type="EMBL" id="JACGWJ010000002">
    <property type="protein sequence ID" value="KAL0435390.1"/>
    <property type="molecule type" value="Genomic_DNA"/>
</dbReference>
<feature type="compositionally biased region" description="Basic residues" evidence="1">
    <location>
        <begin position="87"/>
        <end position="100"/>
    </location>
</feature>
<protein>
    <submittedName>
        <fullName evidence="2">Uncharacterized protein</fullName>
    </submittedName>
</protein>
<evidence type="ECO:0000256" key="1">
    <source>
        <dbReference type="SAM" id="MobiDB-lite"/>
    </source>
</evidence>
<comment type="caution">
    <text evidence="2">The sequence shown here is derived from an EMBL/GenBank/DDBJ whole genome shotgun (WGS) entry which is preliminary data.</text>
</comment>
<dbReference type="AlphaFoldDB" id="A0AAW2W5G5"/>
<gene>
    <name evidence="2" type="ORF">Sradi_0246900</name>
</gene>
<feature type="region of interest" description="Disordered" evidence="1">
    <location>
        <begin position="49"/>
        <end position="106"/>
    </location>
</feature>
<reference evidence="2" key="2">
    <citation type="journal article" date="2024" name="Plant">
        <title>Genomic evolution and insights into agronomic trait innovations of Sesamum species.</title>
        <authorList>
            <person name="Miao H."/>
            <person name="Wang L."/>
            <person name="Qu L."/>
            <person name="Liu H."/>
            <person name="Sun Y."/>
            <person name="Le M."/>
            <person name="Wang Q."/>
            <person name="Wei S."/>
            <person name="Zheng Y."/>
            <person name="Lin W."/>
            <person name="Duan Y."/>
            <person name="Cao H."/>
            <person name="Xiong S."/>
            <person name="Wang X."/>
            <person name="Wei L."/>
            <person name="Li C."/>
            <person name="Ma Q."/>
            <person name="Ju M."/>
            <person name="Zhao R."/>
            <person name="Li G."/>
            <person name="Mu C."/>
            <person name="Tian Q."/>
            <person name="Mei H."/>
            <person name="Zhang T."/>
            <person name="Gao T."/>
            <person name="Zhang H."/>
        </authorList>
    </citation>
    <scope>NUCLEOTIDE SEQUENCE</scope>
    <source>
        <strain evidence="2">G02</strain>
    </source>
</reference>
<feature type="region of interest" description="Disordered" evidence="1">
    <location>
        <begin position="1"/>
        <end position="24"/>
    </location>
</feature>
<proteinExistence type="predicted"/>
<accession>A0AAW2W5G5</accession>